<feature type="domain" description="Glucose/Sorbosone dehydrogenase" evidence="2">
    <location>
        <begin position="34"/>
        <end position="362"/>
    </location>
</feature>
<comment type="caution">
    <text evidence="3">The sequence shown here is derived from an EMBL/GenBank/DDBJ whole genome shotgun (WGS) entry which is preliminary data.</text>
</comment>
<dbReference type="EMBL" id="JABSOD010000007">
    <property type="protein sequence ID" value="NRQ42785.1"/>
    <property type="molecule type" value="Genomic_DNA"/>
</dbReference>
<organism evidence="3 4">
    <name type="scientific">Rheinheimera lutimaris</name>
    <dbReference type="NCBI Taxonomy" id="2740584"/>
    <lineage>
        <taxon>Bacteria</taxon>
        <taxon>Pseudomonadati</taxon>
        <taxon>Pseudomonadota</taxon>
        <taxon>Gammaproteobacteria</taxon>
        <taxon>Chromatiales</taxon>
        <taxon>Chromatiaceae</taxon>
        <taxon>Rheinheimera</taxon>
    </lineage>
</organism>
<keyword evidence="1" id="KW-0732">Signal</keyword>
<feature type="chain" id="PRO_5031550110" evidence="1">
    <location>
        <begin position="20"/>
        <end position="367"/>
    </location>
</feature>
<dbReference type="InterPro" id="IPR011042">
    <property type="entry name" value="6-blade_b-propeller_TolB-like"/>
</dbReference>
<reference evidence="3 4" key="1">
    <citation type="submission" date="2020-06" db="EMBL/GenBank/DDBJ databases">
        <title>Rheinheimera sp. nov., a marine bacterium isolated from coastal.</title>
        <authorList>
            <person name="Yu Q."/>
            <person name="Qi Y."/>
            <person name="Pu J."/>
        </authorList>
    </citation>
    <scope>NUCLEOTIDE SEQUENCE [LARGE SCALE GENOMIC DNA]</scope>
    <source>
        <strain evidence="3 4">YQF-2</strain>
    </source>
</reference>
<dbReference type="PANTHER" id="PTHR19328:SF75">
    <property type="entry name" value="ALDOSE SUGAR DEHYDROGENASE YLII"/>
    <property type="match status" value="1"/>
</dbReference>
<proteinExistence type="predicted"/>
<evidence type="ECO:0000256" key="1">
    <source>
        <dbReference type="SAM" id="SignalP"/>
    </source>
</evidence>
<evidence type="ECO:0000313" key="3">
    <source>
        <dbReference type="EMBL" id="NRQ42785.1"/>
    </source>
</evidence>
<dbReference type="RefSeq" id="WP_173501027.1">
    <property type="nucleotide sequence ID" value="NZ_JABSOD010000007.1"/>
</dbReference>
<dbReference type="Gene3D" id="2.120.10.30">
    <property type="entry name" value="TolB, C-terminal domain"/>
    <property type="match status" value="1"/>
</dbReference>
<gene>
    <name evidence="3" type="ORF">HRH59_09505</name>
</gene>
<dbReference type="InterPro" id="IPR011041">
    <property type="entry name" value="Quinoprot_gluc/sorb_DH_b-prop"/>
</dbReference>
<dbReference type="AlphaFoldDB" id="A0A7Y5ARQ2"/>
<dbReference type="Pfam" id="PF07995">
    <property type="entry name" value="GSDH"/>
    <property type="match status" value="1"/>
</dbReference>
<name>A0A7Y5ARQ2_9GAMM</name>
<dbReference type="SUPFAM" id="SSF50952">
    <property type="entry name" value="Soluble quinoprotein glucose dehydrogenase"/>
    <property type="match status" value="1"/>
</dbReference>
<feature type="signal peptide" evidence="1">
    <location>
        <begin position="1"/>
        <end position="19"/>
    </location>
</feature>
<evidence type="ECO:0000313" key="4">
    <source>
        <dbReference type="Proteomes" id="UP000523161"/>
    </source>
</evidence>
<dbReference type="PANTHER" id="PTHR19328">
    <property type="entry name" value="HEDGEHOG-INTERACTING PROTEIN"/>
    <property type="match status" value="1"/>
</dbReference>
<protein>
    <submittedName>
        <fullName evidence="3">PQQ-dependent sugar dehydrogenase</fullName>
    </submittedName>
</protein>
<dbReference type="InterPro" id="IPR012938">
    <property type="entry name" value="Glc/Sorbosone_DH"/>
</dbReference>
<sequence length="367" mass="39747">MVKQALLLAALSLSPAVLSDKVQSYQLTVLHSQLHYPWALVFLPDGDMLLTERSGTLKRLSGDGTERFSIRPQLPQLLQASQAGLQDIALMPDFAQNAGVVISYACGTLTANNTCLASAVLTDNGLSDIKRIFQAQPLKSGAAHFGGRIAFLPDNSLVLTLGDGFDYREQAQNPANHLGKIVRLNADGSVPQDNPFAGKPGYAAEIFSLGHRNVQGIFYDAPGQTLYSHEHGPRGGDELNIITAGNNYGWPVATYGIDYTGARISPFTTFTTMQDAIWGWTPSIAPAGMTLYRGELFPDWQGNIFVAALAAKSVSRLQLENRKVVSEQVLFTELKQRIRDVRSGPDGALYLLTDSDNGQLIKVTPAN</sequence>
<evidence type="ECO:0000259" key="2">
    <source>
        <dbReference type="Pfam" id="PF07995"/>
    </source>
</evidence>
<accession>A0A7Y5ARQ2</accession>
<dbReference type="Proteomes" id="UP000523161">
    <property type="component" value="Unassembled WGS sequence"/>
</dbReference>
<keyword evidence="4" id="KW-1185">Reference proteome</keyword>